<dbReference type="OrthoDB" id="8410700at2"/>
<comment type="caution">
    <text evidence="1">The sequence shown here is derived from an EMBL/GenBank/DDBJ whole genome shotgun (WGS) entry which is preliminary data.</text>
</comment>
<gene>
    <name evidence="1" type="ORF">F6X53_11435</name>
</gene>
<keyword evidence="2" id="KW-1185">Reference proteome</keyword>
<proteinExistence type="predicted"/>
<dbReference type="RefSeq" id="WP_151000143.1">
    <property type="nucleotide sequence ID" value="NZ_BPQY01000460.1"/>
</dbReference>
<protein>
    <submittedName>
        <fullName evidence="1">Uncharacterized protein</fullName>
    </submittedName>
</protein>
<organism evidence="1 2">
    <name type="scientific">Methylobacterium soli</name>
    <dbReference type="NCBI Taxonomy" id="553447"/>
    <lineage>
        <taxon>Bacteria</taxon>
        <taxon>Pseudomonadati</taxon>
        <taxon>Pseudomonadota</taxon>
        <taxon>Alphaproteobacteria</taxon>
        <taxon>Hyphomicrobiales</taxon>
        <taxon>Methylobacteriaceae</taxon>
        <taxon>Methylobacterium</taxon>
    </lineage>
</organism>
<evidence type="ECO:0000313" key="1">
    <source>
        <dbReference type="EMBL" id="KAB1079408.1"/>
    </source>
</evidence>
<evidence type="ECO:0000313" key="2">
    <source>
        <dbReference type="Proteomes" id="UP000474159"/>
    </source>
</evidence>
<dbReference type="Proteomes" id="UP000474159">
    <property type="component" value="Unassembled WGS sequence"/>
</dbReference>
<reference evidence="1 2" key="1">
    <citation type="submission" date="2019-09" db="EMBL/GenBank/DDBJ databases">
        <title>YIM 48816 draft genome.</title>
        <authorList>
            <person name="Jiang L."/>
        </authorList>
    </citation>
    <scope>NUCLEOTIDE SEQUENCE [LARGE SCALE GENOMIC DNA]</scope>
    <source>
        <strain evidence="1 2">YIM 48816</strain>
    </source>
</reference>
<sequence>MPSTIDPISGAIRTPEGEPLPVFPAPLSDISDRQFGRGLWGERVFTFAECEAFVSVGTIPAALQAIVDMLPDDDTGSPTERKEAVLLIKGAKAYAFANPLVEVVRVALAAQDPKWTPEYLRARWVEWAIL</sequence>
<accession>A0A6L3T7C2</accession>
<dbReference type="EMBL" id="VZZK01000009">
    <property type="protein sequence ID" value="KAB1079408.1"/>
    <property type="molecule type" value="Genomic_DNA"/>
</dbReference>
<dbReference type="AlphaFoldDB" id="A0A6L3T7C2"/>
<name>A0A6L3T7C2_9HYPH</name>